<dbReference type="GO" id="GO:0016020">
    <property type="term" value="C:membrane"/>
    <property type="evidence" value="ECO:0007669"/>
    <property type="project" value="GOC"/>
</dbReference>
<dbReference type="GO" id="GO:0000030">
    <property type="term" value="F:mannosyltransferase activity"/>
    <property type="evidence" value="ECO:0007669"/>
    <property type="project" value="TreeGrafter"/>
</dbReference>
<evidence type="ECO:0000256" key="3">
    <source>
        <dbReference type="SAM" id="MobiDB-lite"/>
    </source>
</evidence>
<dbReference type="PANTHER" id="PTHR32385:SF15">
    <property type="entry name" value="INOSITOL PHOSPHOCERAMIDE MANNOSYLTRANSFERASE 1"/>
    <property type="match status" value="1"/>
</dbReference>
<dbReference type="EMBL" id="FMSP01000003">
    <property type="protein sequence ID" value="SCV68442.1"/>
    <property type="molecule type" value="Genomic_DNA"/>
</dbReference>
<feature type="region of interest" description="Disordered" evidence="3">
    <location>
        <begin position="463"/>
        <end position="496"/>
    </location>
</feature>
<feature type="compositionally biased region" description="Low complexity" evidence="3">
    <location>
        <begin position="787"/>
        <end position="799"/>
    </location>
</feature>
<evidence type="ECO:0000256" key="2">
    <source>
        <dbReference type="ARBA" id="ARBA00022679"/>
    </source>
</evidence>
<proteinExistence type="inferred from homology"/>
<dbReference type="Proteomes" id="UP000198372">
    <property type="component" value="Unassembled WGS sequence"/>
</dbReference>
<dbReference type="Pfam" id="PF04488">
    <property type="entry name" value="Gly_transf_sug"/>
    <property type="match status" value="1"/>
</dbReference>
<accession>A0A238F2S4</accession>
<feature type="compositionally biased region" description="Low complexity" evidence="3">
    <location>
        <begin position="756"/>
        <end position="773"/>
    </location>
</feature>
<dbReference type="PANTHER" id="PTHR32385">
    <property type="entry name" value="MANNOSYL PHOSPHORYLINOSITOL CERAMIDE SYNTHASE"/>
    <property type="match status" value="1"/>
</dbReference>
<dbReference type="GO" id="GO:0051999">
    <property type="term" value="P:mannosyl-inositol phosphorylceramide biosynthetic process"/>
    <property type="evidence" value="ECO:0007669"/>
    <property type="project" value="TreeGrafter"/>
</dbReference>
<feature type="compositionally biased region" description="Basic and acidic residues" evidence="3">
    <location>
        <begin position="115"/>
        <end position="125"/>
    </location>
</feature>
<feature type="region of interest" description="Disordered" evidence="3">
    <location>
        <begin position="831"/>
        <end position="851"/>
    </location>
</feature>
<dbReference type="InterPro" id="IPR029044">
    <property type="entry name" value="Nucleotide-diphossugar_trans"/>
</dbReference>
<evidence type="ECO:0000256" key="1">
    <source>
        <dbReference type="ARBA" id="ARBA00009003"/>
    </source>
</evidence>
<reference evidence="5" key="1">
    <citation type="submission" date="2016-09" db="EMBL/GenBank/DDBJ databases">
        <authorList>
            <person name="Jeantristanb JTB J.-T."/>
            <person name="Ricardo R."/>
        </authorList>
    </citation>
    <scope>NUCLEOTIDE SEQUENCE [LARGE SCALE GENOMIC DNA]</scope>
</reference>
<dbReference type="InterPro" id="IPR007577">
    <property type="entry name" value="GlycoTrfase_DXD_sugar-bd_CS"/>
</dbReference>
<feature type="region of interest" description="Disordered" evidence="3">
    <location>
        <begin position="756"/>
        <end position="802"/>
    </location>
</feature>
<dbReference type="Gene3D" id="3.90.550.20">
    <property type="match status" value="1"/>
</dbReference>
<feature type="region of interest" description="Disordered" evidence="3">
    <location>
        <begin position="111"/>
        <end position="170"/>
    </location>
</feature>
<name>A0A238F2S4_9BASI</name>
<feature type="compositionally biased region" description="Low complexity" evidence="3">
    <location>
        <begin position="476"/>
        <end position="490"/>
    </location>
</feature>
<keyword evidence="5" id="KW-1185">Reference proteome</keyword>
<keyword evidence="2" id="KW-0808">Transferase</keyword>
<dbReference type="FunFam" id="3.90.550.20:FF:000005">
    <property type="entry name" value="Unplaced genomic scaffold supercont1.17, whole genome shotgun sequence"/>
    <property type="match status" value="1"/>
</dbReference>
<organism evidence="4 5">
    <name type="scientific">Microbotryum intermedium</name>
    <dbReference type="NCBI Taxonomy" id="269621"/>
    <lineage>
        <taxon>Eukaryota</taxon>
        <taxon>Fungi</taxon>
        <taxon>Dikarya</taxon>
        <taxon>Basidiomycota</taxon>
        <taxon>Pucciniomycotina</taxon>
        <taxon>Microbotryomycetes</taxon>
        <taxon>Microbotryales</taxon>
        <taxon>Microbotryaceae</taxon>
        <taxon>Microbotryum</taxon>
    </lineage>
</organism>
<sequence length="851" mass="92657">MVGAKPTRWRRALCVFVTLLALFLLGTVVVLTTVVEYFGVDWRDVITEPEMRLYERLAQEAAATQVVFLNGGAAAQSAHHPATAQAVVASTLPLDVDDSADDDDPLVIRLSQPDVAHDERADQQREASGSTARGDDGEVEQLPQRSLNAESSSPLAQRAPATPTTSATATEASLAAAVDDFERSLKTKPTPRIPRIIHATWKTDVVPLRWVAARRGCMEMHPDYEFKLWSDAASREFIATHYAWFLSAFDGYIYPIQRADAIRYFVLHHFGGIYMDLDVGCRRPLDPLLYYQVILPATIPVGVSNDIMFSEKGHPFMDIVIRNLLTFNHQYGTNYPTVMFSTGPMFLSAQYGLWPKEDLTLAERQVRVLPRRWYGKNAPATEMEDSFFEHFYGSSWHADDANFITFLGKFGMLLMYLGASIVVWGVGRMLWGKRFGIKKSTPTGRTHGPIALPLHLDGSSFSLAPPGTPGSARADSPFGGSRSGSPSSSRRPSEIGPQASRGVLYYLPVWLMPQEAGSRTPTPTPVGPGTWSQLFYSDDEEANRYSPIPSYSRPPSPSNNSILHAPGSMHDGAFNGTPLSTMHANDELARSSEVFHRASLGSTSSAPPPEYSTSKGWSSFFRSPRASFLPLTGQQQQHQEAYTNGFAHATAAAAIPESFSPEHTARCPLPPLYMAFTGPFSSPTGIPQSAASPPSKHPAERGDVQLGGECHATSASSATTFTKGNGELRGRGMVRTNSGGLSLGNSGVATVVGRQATATSPEAANAARSTEAADTQFADSSDDHQHQQQQRQHSPQQQQAFAVPPTRVGALESHSDLVSADVDVEVHRLLHDMTPDLARPRARDNWKAPKG</sequence>
<evidence type="ECO:0000313" key="4">
    <source>
        <dbReference type="EMBL" id="SCV68442.1"/>
    </source>
</evidence>
<dbReference type="AlphaFoldDB" id="A0A238F2S4"/>
<dbReference type="SUPFAM" id="SSF53448">
    <property type="entry name" value="Nucleotide-diphospho-sugar transferases"/>
    <property type="match status" value="1"/>
</dbReference>
<feature type="compositionally biased region" description="Polar residues" evidence="3">
    <location>
        <begin position="143"/>
        <end position="155"/>
    </location>
</feature>
<feature type="compositionally biased region" description="Low complexity" evidence="3">
    <location>
        <begin position="159"/>
        <end position="170"/>
    </location>
</feature>
<dbReference type="OrthoDB" id="3647at2759"/>
<evidence type="ECO:0000313" key="5">
    <source>
        <dbReference type="Proteomes" id="UP000198372"/>
    </source>
</evidence>
<protein>
    <submittedName>
        <fullName evidence="4">BQ2448_563 protein</fullName>
    </submittedName>
</protein>
<gene>
    <name evidence="4" type="ORF">BQ2448_563</name>
</gene>
<comment type="similarity">
    <text evidence="1">Belongs to the glycosyltransferase 32 family.</text>
</comment>
<dbReference type="STRING" id="269621.A0A238F2S4"/>
<dbReference type="InterPro" id="IPR051706">
    <property type="entry name" value="Glycosyltransferase_domain"/>
</dbReference>